<sequence length="497" mass="51812">MADHPSKVSDQERTGNESLSAKDDLPTSSTLGEEGGEATKRQEKVSSNVSESGSQTSDLSSPTLNPAQANAMNSSVISNLDLGEEPAFPTSSSFGNTLDKIDTTSANQIQQESRGNGPSSAVSPDDLGRTYDGSASTSSFTNSRNSNGYAPLAPGDLLPSAPGPQPSSSSLNSSQSTLSIPNSNSFSSQRTLGPDNSLFNEGDQSGYSGAGTGVAGGAAQSGDDSALNALMEAHSKEPSSPHRPSKRDASFGLDPDVDTVHSLEGQPFRPNILSSPLRPSTSSSGRHRHHDTHHNHSHDKDKGVYDEPEEQEFSHTSAATGAPRTMETGMENVQTVPTVSATGMPRFLPRRTSRSPSNDSINEKRRSSLRRRSSSASSSQVSAPAEMQPQYAPSGSLTIALFTPGLTWRRRSYLLLASMVVNIGLPFINGIALGFGEILARGLIAPWIGLAPAALNINAPAAQRPGVSTTSGVGLRHAGVASASAPPADKGRDDARG</sequence>
<dbReference type="GeneID" id="37020731"/>
<evidence type="ECO:0000313" key="2">
    <source>
        <dbReference type="EMBL" id="PWN36270.1"/>
    </source>
</evidence>
<feature type="compositionally biased region" description="Polar residues" evidence="1">
    <location>
        <begin position="331"/>
        <end position="341"/>
    </location>
</feature>
<organism evidence="2 3">
    <name type="scientific">Meira miltonrushii</name>
    <dbReference type="NCBI Taxonomy" id="1280837"/>
    <lineage>
        <taxon>Eukaryota</taxon>
        <taxon>Fungi</taxon>
        <taxon>Dikarya</taxon>
        <taxon>Basidiomycota</taxon>
        <taxon>Ustilaginomycotina</taxon>
        <taxon>Exobasidiomycetes</taxon>
        <taxon>Exobasidiales</taxon>
        <taxon>Brachybasidiaceae</taxon>
        <taxon>Meira</taxon>
    </lineage>
</organism>
<protein>
    <recommendedName>
        <fullName evidence="4">TOM13-domain-containing protein</fullName>
    </recommendedName>
</protein>
<feature type="compositionally biased region" description="Basic and acidic residues" evidence="1">
    <location>
        <begin position="1"/>
        <end position="25"/>
    </location>
</feature>
<feature type="compositionally biased region" description="Low complexity" evidence="1">
    <location>
        <begin position="134"/>
        <end position="147"/>
    </location>
</feature>
<reference evidence="2 3" key="1">
    <citation type="journal article" date="2018" name="Mol. Biol. Evol.">
        <title>Broad Genomic Sampling Reveals a Smut Pathogenic Ancestry of the Fungal Clade Ustilaginomycotina.</title>
        <authorList>
            <person name="Kijpornyongpan T."/>
            <person name="Mondo S.J."/>
            <person name="Barry K."/>
            <person name="Sandor L."/>
            <person name="Lee J."/>
            <person name="Lipzen A."/>
            <person name="Pangilinan J."/>
            <person name="LaButti K."/>
            <person name="Hainaut M."/>
            <person name="Henrissat B."/>
            <person name="Grigoriev I.V."/>
            <person name="Spatafora J.W."/>
            <person name="Aime M.C."/>
        </authorList>
    </citation>
    <scope>NUCLEOTIDE SEQUENCE [LARGE SCALE GENOMIC DNA]</scope>
    <source>
        <strain evidence="2 3">MCA 3882</strain>
    </source>
</reference>
<dbReference type="GO" id="GO:0005741">
    <property type="term" value="C:mitochondrial outer membrane"/>
    <property type="evidence" value="ECO:0007669"/>
    <property type="project" value="InterPro"/>
</dbReference>
<feature type="compositionally biased region" description="Polar residues" evidence="1">
    <location>
        <begin position="103"/>
        <end position="122"/>
    </location>
</feature>
<accession>A0A316VFF8</accession>
<feature type="compositionally biased region" description="Low complexity" evidence="1">
    <location>
        <begin position="166"/>
        <end position="179"/>
    </location>
</feature>
<dbReference type="InterPro" id="IPR013262">
    <property type="entry name" value="OMP_MIM1/TOM13_mt"/>
</dbReference>
<feature type="region of interest" description="Disordered" evidence="1">
    <location>
        <begin position="1"/>
        <end position="390"/>
    </location>
</feature>
<feature type="compositionally biased region" description="Low complexity" evidence="1">
    <location>
        <begin position="217"/>
        <end position="226"/>
    </location>
</feature>
<gene>
    <name evidence="2" type="ORF">FA14DRAFT_161056</name>
</gene>
<dbReference type="RefSeq" id="XP_025356572.1">
    <property type="nucleotide sequence ID" value="XM_025498950.1"/>
</dbReference>
<dbReference type="EMBL" id="KZ819603">
    <property type="protein sequence ID" value="PWN36270.1"/>
    <property type="molecule type" value="Genomic_DNA"/>
</dbReference>
<dbReference type="AlphaFoldDB" id="A0A316VFF8"/>
<proteinExistence type="predicted"/>
<evidence type="ECO:0000313" key="3">
    <source>
        <dbReference type="Proteomes" id="UP000245771"/>
    </source>
</evidence>
<dbReference type="Pfam" id="PF08219">
    <property type="entry name" value="TOM13"/>
    <property type="match status" value="1"/>
</dbReference>
<feature type="compositionally biased region" description="Polar residues" evidence="1">
    <location>
        <begin position="45"/>
        <end position="78"/>
    </location>
</feature>
<feature type="compositionally biased region" description="Polar residues" evidence="1">
    <location>
        <begin position="180"/>
        <end position="191"/>
    </location>
</feature>
<keyword evidence="3" id="KW-1185">Reference proteome</keyword>
<dbReference type="PANTHER" id="PTHR28241:SF1">
    <property type="entry name" value="MITOCHONDRIAL IMPORT PROTEIN 1"/>
    <property type="match status" value="1"/>
</dbReference>
<evidence type="ECO:0008006" key="4">
    <source>
        <dbReference type="Google" id="ProtNLM"/>
    </source>
</evidence>
<dbReference type="PANTHER" id="PTHR28241">
    <property type="entry name" value="MITOCHONDRIAL IMPORT PROTEIN 1"/>
    <property type="match status" value="1"/>
</dbReference>
<dbReference type="GO" id="GO:0070096">
    <property type="term" value="P:mitochondrial outer membrane translocase complex assembly"/>
    <property type="evidence" value="ECO:0007669"/>
    <property type="project" value="TreeGrafter"/>
</dbReference>
<dbReference type="InParanoid" id="A0A316VFF8"/>
<dbReference type="STRING" id="1280837.A0A316VFF8"/>
<evidence type="ECO:0000256" key="1">
    <source>
        <dbReference type="SAM" id="MobiDB-lite"/>
    </source>
</evidence>
<dbReference type="Proteomes" id="UP000245771">
    <property type="component" value="Unassembled WGS sequence"/>
</dbReference>
<feature type="compositionally biased region" description="Low complexity" evidence="1">
    <location>
        <begin position="273"/>
        <end position="284"/>
    </location>
</feature>
<dbReference type="GO" id="GO:0045040">
    <property type="term" value="P:protein insertion into mitochondrial outer membrane"/>
    <property type="evidence" value="ECO:0007669"/>
    <property type="project" value="TreeGrafter"/>
</dbReference>
<dbReference type="OrthoDB" id="5529571at2759"/>
<feature type="compositionally biased region" description="Basic residues" evidence="1">
    <location>
        <begin position="285"/>
        <end position="297"/>
    </location>
</feature>
<name>A0A316VFF8_9BASI</name>